<dbReference type="InterPro" id="IPR027246">
    <property type="entry name" value="Porin_Euk/Tom40"/>
</dbReference>
<accession>A0A9Q0K1J8</accession>
<evidence type="ECO:0000256" key="2">
    <source>
        <dbReference type="ARBA" id="ARBA00009624"/>
    </source>
</evidence>
<keyword evidence="7" id="KW-0626">Porin</keyword>
<comment type="caution">
    <text evidence="9">The sequence shown here is derived from an EMBL/GenBank/DDBJ whole genome shotgun (WGS) entry which is preliminary data.</text>
</comment>
<comment type="similarity">
    <text evidence="2">Belongs to the eukaryotic mitochondrial porin (TC 1.B.8.1) family.</text>
</comment>
<dbReference type="Gene3D" id="2.40.160.10">
    <property type="entry name" value="Porin"/>
    <property type="match status" value="1"/>
</dbReference>
<dbReference type="CDD" id="cd07306">
    <property type="entry name" value="Porin3_VDAC"/>
    <property type="match status" value="1"/>
</dbReference>
<dbReference type="PANTHER" id="PTHR11743:SF27">
    <property type="entry name" value="MITOCHONDRIAL OUTER MEMBRANE PROTEIN PORIN 4"/>
    <property type="match status" value="1"/>
</dbReference>
<keyword evidence="5" id="KW-0812">Transmembrane</keyword>
<gene>
    <name evidence="9" type="ORF">NE237_026528</name>
</gene>
<organism evidence="9 10">
    <name type="scientific">Protea cynaroides</name>
    <dbReference type="NCBI Taxonomy" id="273540"/>
    <lineage>
        <taxon>Eukaryota</taxon>
        <taxon>Viridiplantae</taxon>
        <taxon>Streptophyta</taxon>
        <taxon>Embryophyta</taxon>
        <taxon>Tracheophyta</taxon>
        <taxon>Spermatophyta</taxon>
        <taxon>Magnoliopsida</taxon>
        <taxon>Proteales</taxon>
        <taxon>Proteaceae</taxon>
        <taxon>Protea</taxon>
    </lineage>
</organism>
<evidence type="ECO:0000256" key="3">
    <source>
        <dbReference type="ARBA" id="ARBA00022448"/>
    </source>
</evidence>
<evidence type="ECO:0000256" key="5">
    <source>
        <dbReference type="ARBA" id="ARBA00022692"/>
    </source>
</evidence>
<comment type="subcellular location">
    <subcellularLocation>
        <location evidence="1">Membrane</location>
    </subcellularLocation>
</comment>
<reference evidence="9" key="1">
    <citation type="journal article" date="2023" name="Plant J.">
        <title>The genome of the king protea, Protea cynaroides.</title>
        <authorList>
            <person name="Chang J."/>
            <person name="Duong T.A."/>
            <person name="Schoeman C."/>
            <person name="Ma X."/>
            <person name="Roodt D."/>
            <person name="Barker N."/>
            <person name="Li Z."/>
            <person name="Van de Peer Y."/>
            <person name="Mizrachi E."/>
        </authorList>
    </citation>
    <scope>NUCLEOTIDE SEQUENCE</scope>
    <source>
        <tissue evidence="9">Young leaves</tissue>
    </source>
</reference>
<evidence type="ECO:0000256" key="4">
    <source>
        <dbReference type="ARBA" id="ARBA00022452"/>
    </source>
</evidence>
<dbReference type="PANTHER" id="PTHR11743">
    <property type="entry name" value="VOLTAGE-DEPENDENT ANION-SELECTIVE CHANNEL"/>
    <property type="match status" value="1"/>
</dbReference>
<dbReference type="GO" id="GO:0015288">
    <property type="term" value="F:porin activity"/>
    <property type="evidence" value="ECO:0007669"/>
    <property type="project" value="UniProtKB-KW"/>
</dbReference>
<dbReference type="GO" id="GO:0008308">
    <property type="term" value="F:voltage-gated monoatomic anion channel activity"/>
    <property type="evidence" value="ECO:0007669"/>
    <property type="project" value="InterPro"/>
</dbReference>
<dbReference type="Proteomes" id="UP001141806">
    <property type="component" value="Unassembled WGS sequence"/>
</dbReference>
<evidence type="ECO:0000256" key="7">
    <source>
        <dbReference type="ARBA" id="ARBA00023114"/>
    </source>
</evidence>
<dbReference type="InterPro" id="IPR001925">
    <property type="entry name" value="Porin_Euk"/>
</dbReference>
<dbReference type="AlphaFoldDB" id="A0A9Q0K1J8"/>
<keyword evidence="6" id="KW-0406">Ion transport</keyword>
<dbReference type="OrthoDB" id="7827681at2759"/>
<evidence type="ECO:0000256" key="8">
    <source>
        <dbReference type="ARBA" id="ARBA00023136"/>
    </source>
</evidence>
<proteinExistence type="inferred from homology"/>
<evidence type="ECO:0000256" key="6">
    <source>
        <dbReference type="ARBA" id="ARBA00023065"/>
    </source>
</evidence>
<evidence type="ECO:0000313" key="10">
    <source>
        <dbReference type="Proteomes" id="UP001141806"/>
    </source>
</evidence>
<evidence type="ECO:0000313" key="9">
    <source>
        <dbReference type="EMBL" id="KAJ4959417.1"/>
    </source>
</evidence>
<protein>
    <submittedName>
        <fullName evidence="9">Uncharacterized protein</fullName>
    </submittedName>
</protein>
<dbReference type="GO" id="GO:0005741">
    <property type="term" value="C:mitochondrial outer membrane"/>
    <property type="evidence" value="ECO:0007669"/>
    <property type="project" value="InterPro"/>
</dbReference>
<evidence type="ECO:0000256" key="1">
    <source>
        <dbReference type="ARBA" id="ARBA00004370"/>
    </source>
</evidence>
<keyword evidence="4" id="KW-1134">Transmembrane beta strand</keyword>
<name>A0A9Q0K1J8_9MAGN</name>
<keyword evidence="8" id="KW-0472">Membrane</keyword>
<dbReference type="InterPro" id="IPR023614">
    <property type="entry name" value="Porin_dom_sf"/>
</dbReference>
<keyword evidence="10" id="KW-1185">Reference proteome</keyword>
<dbReference type="FunFam" id="2.40.160.10:FF:000003">
    <property type="entry name" value="Outer mitochondrial membrane protein porin"/>
    <property type="match status" value="1"/>
</dbReference>
<keyword evidence="3" id="KW-0813">Transport</keyword>
<sequence>MAPAPFLEIGKKARDLLYKDYNFDQKFTLMMLSDSGMALTAAGVKRNQLFNGDLSTRYKSGSTSVDLKVDTDSNVSTTVTVDEIFPCLKTALKFKIPDHKSGKLDVQYLHPHAAINSSIGLTSFPFLELAATIGTKEISFGGEVGFDPASLSLIKYNAGIGLNKPDFSAALVLGDKGKTLKASYIHLVNPVNETYIAAEMIHRFSTYKNSFTIGSSHSLDPYTVIKTRFCENGKFAMLCQREWRPKSLVTFTVEYDPKAVDAASKFGLALALKP</sequence>
<dbReference type="GO" id="GO:0046930">
    <property type="term" value="C:pore complex"/>
    <property type="evidence" value="ECO:0007669"/>
    <property type="project" value="UniProtKB-KW"/>
</dbReference>
<dbReference type="EMBL" id="JAMYWD010000010">
    <property type="protein sequence ID" value="KAJ4959417.1"/>
    <property type="molecule type" value="Genomic_DNA"/>
</dbReference>
<dbReference type="Pfam" id="PF01459">
    <property type="entry name" value="Porin_3"/>
    <property type="match status" value="1"/>
</dbReference>